<evidence type="ECO:0000256" key="10">
    <source>
        <dbReference type="ARBA" id="ARBA00029605"/>
    </source>
</evidence>
<organism evidence="13 14">
    <name type="scientific">Abyssobacteria bacterium (strain SURF_5)</name>
    <dbReference type="NCBI Taxonomy" id="2093360"/>
    <lineage>
        <taxon>Bacteria</taxon>
        <taxon>Pseudomonadati</taxon>
        <taxon>Candidatus Hydrogenedentota</taxon>
        <taxon>Candidatus Abyssobacteria</taxon>
    </lineage>
</organism>
<dbReference type="PANTHER" id="PTHR43722">
    <property type="entry name" value="PROLINE IMINOPEPTIDASE"/>
    <property type="match status" value="1"/>
</dbReference>
<evidence type="ECO:0000256" key="1">
    <source>
        <dbReference type="ARBA" id="ARBA00001585"/>
    </source>
</evidence>
<keyword evidence="7" id="KW-0963">Cytoplasm</keyword>
<gene>
    <name evidence="13" type="ORF">C4520_10325</name>
</gene>
<evidence type="ECO:0000256" key="6">
    <source>
        <dbReference type="ARBA" id="ARBA00022438"/>
    </source>
</evidence>
<dbReference type="Proteomes" id="UP000265882">
    <property type="component" value="Unassembled WGS sequence"/>
</dbReference>
<dbReference type="AlphaFoldDB" id="A0A3A4NT71"/>
<accession>A0A3A4NT71</accession>
<name>A0A3A4NT71_ABYX5</name>
<dbReference type="GO" id="GO:0005737">
    <property type="term" value="C:cytoplasm"/>
    <property type="evidence" value="ECO:0007669"/>
    <property type="project" value="UniProtKB-SubCell"/>
</dbReference>
<keyword evidence="8" id="KW-0645">Protease</keyword>
<dbReference type="Gene3D" id="3.40.50.1820">
    <property type="entry name" value="alpha/beta hydrolase"/>
    <property type="match status" value="1"/>
</dbReference>
<dbReference type="EMBL" id="QZKU01000069">
    <property type="protein sequence ID" value="RJP21246.1"/>
    <property type="molecule type" value="Genomic_DNA"/>
</dbReference>
<keyword evidence="11" id="KW-1133">Transmembrane helix</keyword>
<comment type="caution">
    <text evidence="13">The sequence shown here is derived from an EMBL/GenBank/DDBJ whole genome shotgun (WGS) entry which is preliminary data.</text>
</comment>
<dbReference type="PANTHER" id="PTHR43722:SF1">
    <property type="entry name" value="PROLINE IMINOPEPTIDASE"/>
    <property type="match status" value="1"/>
</dbReference>
<comment type="similarity">
    <text evidence="3">Belongs to the peptidase S33 family.</text>
</comment>
<evidence type="ECO:0000313" key="14">
    <source>
        <dbReference type="Proteomes" id="UP000265882"/>
    </source>
</evidence>
<dbReference type="EC" id="3.4.11.5" evidence="4"/>
<feature type="transmembrane region" description="Helical" evidence="11">
    <location>
        <begin position="12"/>
        <end position="35"/>
    </location>
</feature>
<keyword evidence="6" id="KW-0031">Aminopeptidase</keyword>
<dbReference type="InterPro" id="IPR005944">
    <property type="entry name" value="Pro_iminopeptidase"/>
</dbReference>
<proteinExistence type="inferred from homology"/>
<evidence type="ECO:0000256" key="5">
    <source>
        <dbReference type="ARBA" id="ARBA00021843"/>
    </source>
</evidence>
<evidence type="ECO:0000256" key="11">
    <source>
        <dbReference type="SAM" id="Phobius"/>
    </source>
</evidence>
<comment type="catalytic activity">
    <reaction evidence="1">
        <text>Release of N-terminal proline from a peptide.</text>
        <dbReference type="EC" id="3.4.11.5"/>
    </reaction>
</comment>
<evidence type="ECO:0000256" key="7">
    <source>
        <dbReference type="ARBA" id="ARBA00022490"/>
    </source>
</evidence>
<reference evidence="13 14" key="1">
    <citation type="journal article" date="2017" name="ISME J.">
        <title>Energy and carbon metabolisms in a deep terrestrial subsurface fluid microbial community.</title>
        <authorList>
            <person name="Momper L."/>
            <person name="Jungbluth S.P."/>
            <person name="Lee M.D."/>
            <person name="Amend J.P."/>
        </authorList>
    </citation>
    <scope>NUCLEOTIDE SEQUENCE [LARGE SCALE GENOMIC DNA]</scope>
    <source>
        <strain evidence="13">SURF_5</strain>
    </source>
</reference>
<dbReference type="InterPro" id="IPR000073">
    <property type="entry name" value="AB_hydrolase_1"/>
</dbReference>
<evidence type="ECO:0000256" key="3">
    <source>
        <dbReference type="ARBA" id="ARBA00010088"/>
    </source>
</evidence>
<evidence type="ECO:0000313" key="13">
    <source>
        <dbReference type="EMBL" id="RJP21246.1"/>
    </source>
</evidence>
<sequence length="368" mass="42588">MFTRFGKLVIVILTRYVILPVALLSVVTVISFLLYRRHLQSRVRRETRITSPNGIESLEKIRLGGIDQWILVRGWDKANPVLLNLHGGPGSGDICLARHFDRELVRHFTVAHWDQRGAGKTYGRQVPVESMKRDQFVSDVRELSEMLRQRFNVAKIYLVGSSWGSEIGVLAASRYPELFHAYVGVGQVVKKDEQEEISYRFALAMAKESGDRTAVEELEGISAPPHDNYREVAVKFKWLERFGGVWHNSNASFNSLLKIGMASPDYSLVDGLRFFRGQEFSENHMWEERQHTNLFQEAPRMDIPVYFFVGRYDYNTPFELAERYYQSLDAPRGKQLIWFENSGHDIPYEEPEKYCDELLRILQETSGE</sequence>
<dbReference type="InterPro" id="IPR029058">
    <property type="entry name" value="AB_hydrolase_fold"/>
</dbReference>
<dbReference type="PRINTS" id="PR00793">
    <property type="entry name" value="PROAMNOPTASE"/>
</dbReference>
<protein>
    <recommendedName>
        <fullName evidence="5">Proline iminopeptidase</fullName>
        <ecNumber evidence="4">3.4.11.5</ecNumber>
    </recommendedName>
    <alternativeName>
        <fullName evidence="10">Prolyl aminopeptidase</fullName>
    </alternativeName>
</protein>
<evidence type="ECO:0000256" key="2">
    <source>
        <dbReference type="ARBA" id="ARBA00004496"/>
    </source>
</evidence>
<dbReference type="GO" id="GO:0004177">
    <property type="term" value="F:aminopeptidase activity"/>
    <property type="evidence" value="ECO:0007669"/>
    <property type="project" value="UniProtKB-KW"/>
</dbReference>
<comment type="subcellular location">
    <subcellularLocation>
        <location evidence="2">Cytoplasm</location>
    </subcellularLocation>
</comment>
<keyword evidence="11" id="KW-0472">Membrane</keyword>
<dbReference type="Pfam" id="PF00561">
    <property type="entry name" value="Abhydrolase_1"/>
    <property type="match status" value="1"/>
</dbReference>
<dbReference type="InterPro" id="IPR002410">
    <property type="entry name" value="Peptidase_S33"/>
</dbReference>
<evidence type="ECO:0000256" key="4">
    <source>
        <dbReference type="ARBA" id="ARBA00012568"/>
    </source>
</evidence>
<dbReference type="GO" id="GO:0006508">
    <property type="term" value="P:proteolysis"/>
    <property type="evidence" value="ECO:0007669"/>
    <property type="project" value="UniProtKB-KW"/>
</dbReference>
<evidence type="ECO:0000256" key="9">
    <source>
        <dbReference type="ARBA" id="ARBA00022801"/>
    </source>
</evidence>
<keyword evidence="11" id="KW-0812">Transmembrane</keyword>
<dbReference type="SUPFAM" id="SSF53474">
    <property type="entry name" value="alpha/beta-Hydrolases"/>
    <property type="match status" value="1"/>
</dbReference>
<keyword evidence="9 13" id="KW-0378">Hydrolase</keyword>
<evidence type="ECO:0000259" key="12">
    <source>
        <dbReference type="Pfam" id="PF00561"/>
    </source>
</evidence>
<evidence type="ECO:0000256" key="8">
    <source>
        <dbReference type="ARBA" id="ARBA00022670"/>
    </source>
</evidence>
<feature type="domain" description="AB hydrolase-1" evidence="12">
    <location>
        <begin position="80"/>
        <end position="187"/>
    </location>
</feature>